<proteinExistence type="inferred from homology"/>
<dbReference type="OrthoDB" id="7808807at2"/>
<dbReference type="Pfam" id="PF09084">
    <property type="entry name" value="NMT1"/>
    <property type="match status" value="1"/>
</dbReference>
<comment type="subcellular location">
    <subcellularLocation>
        <location evidence="1">Periplasm</location>
    </subcellularLocation>
</comment>
<comment type="similarity">
    <text evidence="2">Belongs to the bacterial solute-binding protein SsuA/TauA family.</text>
</comment>
<dbReference type="AlphaFoldDB" id="A0A563DTF8"/>
<gene>
    <name evidence="6" type="ORF">FGL98_22810</name>
</gene>
<reference evidence="6 7" key="2">
    <citation type="submission" date="2019-08" db="EMBL/GenBank/DDBJ databases">
        <title>Jejuicoccus antrihumi gen. nov., sp. nov., a new member of the family Dermacoccaceae isolated from a cave.</title>
        <authorList>
            <person name="Schumann P."/>
            <person name="Kim I.S."/>
        </authorList>
    </citation>
    <scope>NUCLEOTIDE SEQUENCE [LARGE SCALE GENOMIC DNA]</scope>
    <source>
        <strain evidence="6 7">C5-26</strain>
    </source>
</reference>
<dbReference type="RefSeq" id="WP_146320829.1">
    <property type="nucleotide sequence ID" value="NZ_VCQV01000052.1"/>
</dbReference>
<organism evidence="6 7">
    <name type="scientific">Leekyejoonella antrihumi</name>
    <dbReference type="NCBI Taxonomy" id="1660198"/>
    <lineage>
        <taxon>Bacteria</taxon>
        <taxon>Bacillati</taxon>
        <taxon>Actinomycetota</taxon>
        <taxon>Actinomycetes</taxon>
        <taxon>Micrococcales</taxon>
        <taxon>Dermacoccaceae</taxon>
        <taxon>Leekyejoonella</taxon>
    </lineage>
</organism>
<evidence type="ECO:0000256" key="4">
    <source>
        <dbReference type="SAM" id="SignalP"/>
    </source>
</evidence>
<dbReference type="InterPro" id="IPR015168">
    <property type="entry name" value="SsuA/THI5"/>
</dbReference>
<dbReference type="PROSITE" id="PS51257">
    <property type="entry name" value="PROKAR_LIPOPROTEIN"/>
    <property type="match status" value="1"/>
</dbReference>
<evidence type="ECO:0000256" key="2">
    <source>
        <dbReference type="ARBA" id="ARBA00010742"/>
    </source>
</evidence>
<name>A0A563DTF8_9MICO</name>
<dbReference type="PANTHER" id="PTHR30024:SF47">
    <property type="entry name" value="TAURINE-BINDING PERIPLASMIC PROTEIN"/>
    <property type="match status" value="1"/>
</dbReference>
<keyword evidence="7" id="KW-1185">Reference proteome</keyword>
<dbReference type="Gene3D" id="3.40.190.10">
    <property type="entry name" value="Periplasmic binding protein-like II"/>
    <property type="match status" value="2"/>
</dbReference>
<feature type="domain" description="SsuA/THI5-like" evidence="5">
    <location>
        <begin position="54"/>
        <end position="267"/>
    </location>
</feature>
<reference evidence="6 7" key="1">
    <citation type="submission" date="2019-05" db="EMBL/GenBank/DDBJ databases">
        <authorList>
            <person name="Lee S.D."/>
        </authorList>
    </citation>
    <scope>NUCLEOTIDE SEQUENCE [LARGE SCALE GENOMIC DNA]</scope>
    <source>
        <strain evidence="6 7">C5-26</strain>
    </source>
</reference>
<dbReference type="Proteomes" id="UP000320244">
    <property type="component" value="Unassembled WGS sequence"/>
</dbReference>
<sequence length="328" mass="34859">MVARRLVAIFAVTGSFALASCSSGSNSGGDVSAAGSPGAPALSTLKVGVMPFVDVAPMYLGVKKGFYKDHGLRLDLIPMQSGTAAISAVMSGSVDFGLATPIAVAQARAKGLPIRFVAPSEQRVPSINGLVVKANSRLHNAKDLDGKTIALSSLKTQPQFNITAFGTMHGADPGSWKLISMATPDMLKALGADRIDAAYMAEPFLTQAKESGYRVIINDPLKSVIGEKAMVSAWFSQDKTIKAKPNLMTEFVAATAEANTYSNKHHDELRGIIPSYTKLPKKVVSKITLPVYAPTLNRETMKKTVSLGVKYGFVDKPVPVDDLVYRGK</sequence>
<evidence type="ECO:0000259" key="5">
    <source>
        <dbReference type="Pfam" id="PF09084"/>
    </source>
</evidence>
<evidence type="ECO:0000313" key="7">
    <source>
        <dbReference type="Proteomes" id="UP000320244"/>
    </source>
</evidence>
<dbReference type="PANTHER" id="PTHR30024">
    <property type="entry name" value="ALIPHATIC SULFONATES-BINDING PROTEIN-RELATED"/>
    <property type="match status" value="1"/>
</dbReference>
<dbReference type="EMBL" id="VCQV01000052">
    <property type="protein sequence ID" value="TWP32974.1"/>
    <property type="molecule type" value="Genomic_DNA"/>
</dbReference>
<comment type="caution">
    <text evidence="6">The sequence shown here is derived from an EMBL/GenBank/DDBJ whole genome shotgun (WGS) entry which is preliminary data.</text>
</comment>
<accession>A0A563DTF8</accession>
<dbReference type="SUPFAM" id="SSF53850">
    <property type="entry name" value="Periplasmic binding protein-like II"/>
    <property type="match status" value="1"/>
</dbReference>
<keyword evidence="3 4" id="KW-0732">Signal</keyword>
<evidence type="ECO:0000256" key="1">
    <source>
        <dbReference type="ARBA" id="ARBA00004418"/>
    </source>
</evidence>
<feature type="signal peptide" evidence="4">
    <location>
        <begin position="1"/>
        <end position="19"/>
    </location>
</feature>
<dbReference type="GO" id="GO:0042597">
    <property type="term" value="C:periplasmic space"/>
    <property type="evidence" value="ECO:0007669"/>
    <property type="project" value="UniProtKB-SubCell"/>
</dbReference>
<evidence type="ECO:0000256" key="3">
    <source>
        <dbReference type="ARBA" id="ARBA00022729"/>
    </source>
</evidence>
<feature type="chain" id="PRO_5039236475" evidence="4">
    <location>
        <begin position="20"/>
        <end position="328"/>
    </location>
</feature>
<evidence type="ECO:0000313" key="6">
    <source>
        <dbReference type="EMBL" id="TWP32974.1"/>
    </source>
</evidence>
<protein>
    <submittedName>
        <fullName evidence="6">Transporter substrate-binding domain-containing protein</fullName>
    </submittedName>
</protein>